<dbReference type="PANTHER" id="PTHR24320:SF148">
    <property type="entry name" value="NAD(P)-BINDING ROSSMANN-FOLD SUPERFAMILY PROTEIN"/>
    <property type="match status" value="1"/>
</dbReference>
<dbReference type="PRINTS" id="PR00081">
    <property type="entry name" value="GDHRDH"/>
</dbReference>
<dbReference type="PANTHER" id="PTHR24320">
    <property type="entry name" value="RETINOL DEHYDROGENASE"/>
    <property type="match status" value="1"/>
</dbReference>
<proteinExistence type="inferred from homology"/>
<dbReference type="STRING" id="1077974.GOEFS_020_00350"/>
<protein>
    <submittedName>
        <fullName evidence="4">Putative oxidoreductase</fullName>
    </submittedName>
</protein>
<accession>H0QWH0</accession>
<reference evidence="4 5" key="1">
    <citation type="submission" date="2011-12" db="EMBL/GenBank/DDBJ databases">
        <title>Whole genome shotgun sequence of Gordonia effusa NBRC 100432.</title>
        <authorList>
            <person name="Yoshida I."/>
            <person name="Takarada H."/>
            <person name="Hosoyama A."/>
            <person name="Tsuchikane K."/>
            <person name="Katsumata H."/>
            <person name="Yamazaki S."/>
            <person name="Fujita N."/>
        </authorList>
    </citation>
    <scope>NUCLEOTIDE SEQUENCE [LARGE SCALE GENOMIC DNA]</scope>
    <source>
        <strain evidence="4 5">NBRC 100432</strain>
    </source>
</reference>
<evidence type="ECO:0000256" key="2">
    <source>
        <dbReference type="ARBA" id="ARBA00023002"/>
    </source>
</evidence>
<evidence type="ECO:0000256" key="3">
    <source>
        <dbReference type="RuleBase" id="RU000363"/>
    </source>
</evidence>
<dbReference type="RefSeq" id="WP_007316509.1">
    <property type="nucleotide sequence ID" value="NZ_BAEH01000020.1"/>
</dbReference>
<evidence type="ECO:0000313" key="5">
    <source>
        <dbReference type="Proteomes" id="UP000035034"/>
    </source>
</evidence>
<dbReference type="Proteomes" id="UP000035034">
    <property type="component" value="Unassembled WGS sequence"/>
</dbReference>
<dbReference type="Pfam" id="PF00106">
    <property type="entry name" value="adh_short"/>
    <property type="match status" value="1"/>
</dbReference>
<dbReference type="Gene3D" id="3.40.50.720">
    <property type="entry name" value="NAD(P)-binding Rossmann-like Domain"/>
    <property type="match status" value="1"/>
</dbReference>
<dbReference type="OrthoDB" id="3237043at2"/>
<dbReference type="AlphaFoldDB" id="H0QWH0"/>
<name>H0QWH0_9ACTN</name>
<dbReference type="InterPro" id="IPR002347">
    <property type="entry name" value="SDR_fam"/>
</dbReference>
<dbReference type="PRINTS" id="PR00080">
    <property type="entry name" value="SDRFAMILY"/>
</dbReference>
<dbReference type="InterPro" id="IPR036291">
    <property type="entry name" value="NAD(P)-bd_dom_sf"/>
</dbReference>
<comment type="caution">
    <text evidence="4">The sequence shown here is derived from an EMBL/GenBank/DDBJ whole genome shotgun (WGS) entry which is preliminary data.</text>
</comment>
<dbReference type="SUPFAM" id="SSF51735">
    <property type="entry name" value="NAD(P)-binding Rossmann-fold domains"/>
    <property type="match status" value="1"/>
</dbReference>
<dbReference type="EMBL" id="BAEH01000020">
    <property type="protein sequence ID" value="GAB17171.1"/>
    <property type="molecule type" value="Genomic_DNA"/>
</dbReference>
<comment type="similarity">
    <text evidence="1 3">Belongs to the short-chain dehydrogenases/reductases (SDR) family.</text>
</comment>
<sequence>MQAVEPIADLKGQTVVVTGANGGLGAEVARMLGASGARVVLACRNLVTAKEVASSLDCETVVEELDLSSLESVRDFAARWRDPVDVLVNNAGIMFVPEGKTEDGFERAFGTNHLGHFALTGLLLDKVRRRVVTVSSVAHWRGRAAGLRDPNFEHRPFSRTAAYGNSKLANLVFARELDRRLRASGSEVRSYAAHPGVVATGLYDHSESTTFGIFGQTAKLGGSVSDGAAPIAHAAAAPYAKSEAFYGPGLMVRGRRVRPNPSSGLSRNRQVAERLWVDSERLTGTRYAF</sequence>
<organism evidence="4 5">
    <name type="scientific">Gordonia effusa NBRC 100432</name>
    <dbReference type="NCBI Taxonomy" id="1077974"/>
    <lineage>
        <taxon>Bacteria</taxon>
        <taxon>Bacillati</taxon>
        <taxon>Actinomycetota</taxon>
        <taxon>Actinomycetes</taxon>
        <taxon>Mycobacteriales</taxon>
        <taxon>Gordoniaceae</taxon>
        <taxon>Gordonia</taxon>
    </lineage>
</organism>
<gene>
    <name evidence="4" type="ORF">GOEFS_020_00350</name>
</gene>
<dbReference type="eggNOG" id="COG1028">
    <property type="taxonomic scope" value="Bacteria"/>
</dbReference>
<keyword evidence="5" id="KW-1185">Reference proteome</keyword>
<dbReference type="GO" id="GO:0016491">
    <property type="term" value="F:oxidoreductase activity"/>
    <property type="evidence" value="ECO:0007669"/>
    <property type="project" value="UniProtKB-KW"/>
</dbReference>
<evidence type="ECO:0000256" key="1">
    <source>
        <dbReference type="ARBA" id="ARBA00006484"/>
    </source>
</evidence>
<keyword evidence="2" id="KW-0560">Oxidoreductase</keyword>
<evidence type="ECO:0000313" key="4">
    <source>
        <dbReference type="EMBL" id="GAB17171.1"/>
    </source>
</evidence>